<evidence type="ECO:0000256" key="1">
    <source>
        <dbReference type="ARBA" id="ARBA00004651"/>
    </source>
</evidence>
<evidence type="ECO:0000256" key="5">
    <source>
        <dbReference type="ARBA" id="ARBA00022989"/>
    </source>
</evidence>
<dbReference type="PANTHER" id="PTHR14969:SF62">
    <property type="entry name" value="DECAPRENYLPHOSPHORYL-5-PHOSPHORIBOSE PHOSPHATASE RV3807C-RELATED"/>
    <property type="match status" value="1"/>
</dbReference>
<keyword evidence="2" id="KW-1003">Cell membrane</keyword>
<dbReference type="EMBL" id="QFNY01000085">
    <property type="protein sequence ID" value="PZP01209.1"/>
    <property type="molecule type" value="Genomic_DNA"/>
</dbReference>
<comment type="caution">
    <text evidence="8">The sequence shown here is derived from an EMBL/GenBank/DDBJ whole genome shotgun (WGS) entry which is preliminary data.</text>
</comment>
<dbReference type="Pfam" id="PF01569">
    <property type="entry name" value="PAP2"/>
    <property type="match status" value="1"/>
</dbReference>
<proteinExistence type="predicted"/>
<name>A0A2W5D593_9CORY</name>
<comment type="subcellular location">
    <subcellularLocation>
        <location evidence="1">Cell membrane</location>
        <topology evidence="1">Multi-pass membrane protein</topology>
    </subcellularLocation>
</comment>
<reference evidence="8 9" key="1">
    <citation type="submission" date="2017-11" db="EMBL/GenBank/DDBJ databases">
        <title>Infants hospitalized years apart are colonized by the same room-sourced microbial strains.</title>
        <authorList>
            <person name="Brooks B."/>
            <person name="Olm M.R."/>
            <person name="Firek B.A."/>
            <person name="Baker R."/>
            <person name="Thomas B.C."/>
            <person name="Morowitz M.J."/>
            <person name="Banfield J.F."/>
        </authorList>
    </citation>
    <scope>NUCLEOTIDE SEQUENCE [LARGE SCALE GENOMIC DNA]</scope>
    <source>
        <strain evidence="8">S2_012_000_R3_87</strain>
    </source>
</reference>
<evidence type="ECO:0000256" key="3">
    <source>
        <dbReference type="ARBA" id="ARBA00022692"/>
    </source>
</evidence>
<evidence type="ECO:0000256" key="6">
    <source>
        <dbReference type="ARBA" id="ARBA00023136"/>
    </source>
</evidence>
<keyword evidence="3" id="KW-0812">Transmembrane</keyword>
<evidence type="ECO:0000313" key="9">
    <source>
        <dbReference type="Proteomes" id="UP000249451"/>
    </source>
</evidence>
<dbReference type="Gene3D" id="1.20.144.10">
    <property type="entry name" value="Phosphatidic acid phosphatase type 2/haloperoxidase"/>
    <property type="match status" value="1"/>
</dbReference>
<evidence type="ECO:0000259" key="7">
    <source>
        <dbReference type="SMART" id="SM00014"/>
    </source>
</evidence>
<dbReference type="SMART" id="SM00014">
    <property type="entry name" value="acidPPc"/>
    <property type="match status" value="1"/>
</dbReference>
<evidence type="ECO:0000256" key="2">
    <source>
        <dbReference type="ARBA" id="ARBA00022475"/>
    </source>
</evidence>
<accession>A0A2W5D593</accession>
<keyword evidence="5" id="KW-1133">Transmembrane helix</keyword>
<sequence>MVTQDSQTAGRVVGDPFGETRALVAIQNAIGEPGSGSSLASVQRISRGMSHFGEHALGWFAVSAAGATADKPRRAEWLGVGVSAFIAHAASVIIKRIVRRPRPHDPAIRIGVGTPSKLSFPSSHATSSTAALVSMADLSGKKAPLAGVPAMGFSRLVLGVHYPSDVIVGTLIGLTTSKAVQKTIVPRLKQRLSGRGA</sequence>
<dbReference type="InterPro" id="IPR000326">
    <property type="entry name" value="PAP2/HPO"/>
</dbReference>
<protein>
    <submittedName>
        <fullName evidence="8">Phosphatase PAP2 family protein</fullName>
    </submittedName>
</protein>
<dbReference type="InterPro" id="IPR036938">
    <property type="entry name" value="PAP2/HPO_sf"/>
</dbReference>
<evidence type="ECO:0000256" key="4">
    <source>
        <dbReference type="ARBA" id="ARBA00022801"/>
    </source>
</evidence>
<dbReference type="SUPFAM" id="SSF48317">
    <property type="entry name" value="Acid phosphatase/Vanadium-dependent haloperoxidase"/>
    <property type="match status" value="1"/>
</dbReference>
<dbReference type="CDD" id="cd01610">
    <property type="entry name" value="PAP2_like"/>
    <property type="match status" value="1"/>
</dbReference>
<feature type="domain" description="Phosphatidic acid phosphatase type 2/haloperoxidase" evidence="7">
    <location>
        <begin position="78"/>
        <end position="181"/>
    </location>
</feature>
<dbReference type="AlphaFoldDB" id="A0A2W5D593"/>
<dbReference type="GO" id="GO:0005886">
    <property type="term" value="C:plasma membrane"/>
    <property type="evidence" value="ECO:0007669"/>
    <property type="project" value="UniProtKB-SubCell"/>
</dbReference>
<evidence type="ECO:0000313" key="8">
    <source>
        <dbReference type="EMBL" id="PZP01209.1"/>
    </source>
</evidence>
<keyword evidence="6" id="KW-0472">Membrane</keyword>
<organism evidence="8 9">
    <name type="scientific">Corynebacterium urealyticum</name>
    <dbReference type="NCBI Taxonomy" id="43771"/>
    <lineage>
        <taxon>Bacteria</taxon>
        <taxon>Bacillati</taxon>
        <taxon>Actinomycetota</taxon>
        <taxon>Actinomycetes</taxon>
        <taxon>Mycobacteriales</taxon>
        <taxon>Corynebacteriaceae</taxon>
        <taxon>Corynebacterium</taxon>
    </lineage>
</organism>
<gene>
    <name evidence="8" type="ORF">DI609_04660</name>
</gene>
<dbReference type="PANTHER" id="PTHR14969">
    <property type="entry name" value="SPHINGOSINE-1-PHOSPHATE PHOSPHOHYDROLASE"/>
    <property type="match status" value="1"/>
</dbReference>
<dbReference type="Proteomes" id="UP000249451">
    <property type="component" value="Unassembled WGS sequence"/>
</dbReference>
<keyword evidence="4" id="KW-0378">Hydrolase</keyword>
<dbReference type="GO" id="GO:0016787">
    <property type="term" value="F:hydrolase activity"/>
    <property type="evidence" value="ECO:0007669"/>
    <property type="project" value="UniProtKB-KW"/>
</dbReference>